<gene>
    <name evidence="3" type="ORF">SAMN05443244_0229</name>
</gene>
<organism evidence="3 4">
    <name type="scientific">Terriglobus roseus</name>
    <dbReference type="NCBI Taxonomy" id="392734"/>
    <lineage>
        <taxon>Bacteria</taxon>
        <taxon>Pseudomonadati</taxon>
        <taxon>Acidobacteriota</taxon>
        <taxon>Terriglobia</taxon>
        <taxon>Terriglobales</taxon>
        <taxon>Acidobacteriaceae</taxon>
        <taxon>Terriglobus</taxon>
    </lineage>
</organism>
<evidence type="ECO:0000259" key="2">
    <source>
        <dbReference type="Pfam" id="PF13439"/>
    </source>
</evidence>
<dbReference type="Proteomes" id="UP000182409">
    <property type="component" value="Unassembled WGS sequence"/>
</dbReference>
<dbReference type="InterPro" id="IPR001296">
    <property type="entry name" value="Glyco_trans_1"/>
</dbReference>
<evidence type="ECO:0000313" key="3">
    <source>
        <dbReference type="EMBL" id="SEB39357.1"/>
    </source>
</evidence>
<accession>A0A1H4IZE9</accession>
<sequence length="385" mass="42802">MKRVLHVMDSLERSGMETMLLSSYAEWRRLGYECDVLATARSEGPAAELIRACGYAVFHIPFRSGHRFLPRMSFVREVYSLCRSGYDVVHIHSESAPLVVAPLAKLAGVPRIAVTPHNAFKFDGFLKARKRYERGFVRSLGGRYGMVSDGVRTCEWDRFRNPGVRTWNWIDVTHFRPATPEERAAARRSFDLPEDAFVTSSVGNCNSAKNHTAMLRALARLGSERQLIHLHVGREEANFPERATAAELGLAHVVKFAGSQLDPLPYLWASDAFLMPSLVEGLGLSAIEAVAAGVPLLCSNVEGLSDVAAETHWTVVTGTDEETIAEGLRMLMATPATVRAGRAREDSGRVRQRFSARSGVQTIVRELYERDTHVLPVQQESWIPL</sequence>
<keyword evidence="3" id="KW-0808">Transferase</keyword>
<feature type="domain" description="Glycosyl transferase family 1" evidence="1">
    <location>
        <begin position="184"/>
        <end position="335"/>
    </location>
</feature>
<proteinExistence type="predicted"/>
<dbReference type="RefSeq" id="WP_083350232.1">
    <property type="nucleotide sequence ID" value="NZ_FNSD01000001.1"/>
</dbReference>
<dbReference type="InterPro" id="IPR028098">
    <property type="entry name" value="Glyco_trans_4-like_N"/>
</dbReference>
<name>A0A1H4IZE9_9BACT</name>
<dbReference type="SUPFAM" id="SSF53756">
    <property type="entry name" value="UDP-Glycosyltransferase/glycogen phosphorylase"/>
    <property type="match status" value="1"/>
</dbReference>
<dbReference type="EMBL" id="FNSD01000001">
    <property type="protein sequence ID" value="SEB39357.1"/>
    <property type="molecule type" value="Genomic_DNA"/>
</dbReference>
<protein>
    <submittedName>
        <fullName evidence="3">Glycosyltransferase involved in cell wall bisynthesis</fullName>
    </submittedName>
</protein>
<dbReference type="OrthoDB" id="9806653at2"/>
<dbReference type="Gene3D" id="3.40.50.2000">
    <property type="entry name" value="Glycogen Phosphorylase B"/>
    <property type="match status" value="2"/>
</dbReference>
<reference evidence="3 4" key="1">
    <citation type="submission" date="2016-10" db="EMBL/GenBank/DDBJ databases">
        <authorList>
            <person name="de Groot N.N."/>
        </authorList>
    </citation>
    <scope>NUCLEOTIDE SEQUENCE [LARGE SCALE GENOMIC DNA]</scope>
    <source>
        <strain evidence="3 4">AB35.6</strain>
    </source>
</reference>
<feature type="domain" description="Glycosyltransferase subfamily 4-like N-terminal" evidence="2">
    <location>
        <begin position="14"/>
        <end position="140"/>
    </location>
</feature>
<dbReference type="Pfam" id="PF00534">
    <property type="entry name" value="Glycos_transf_1"/>
    <property type="match status" value="1"/>
</dbReference>
<dbReference type="PANTHER" id="PTHR12526">
    <property type="entry name" value="GLYCOSYLTRANSFERASE"/>
    <property type="match status" value="1"/>
</dbReference>
<evidence type="ECO:0000313" key="4">
    <source>
        <dbReference type="Proteomes" id="UP000182409"/>
    </source>
</evidence>
<dbReference type="AlphaFoldDB" id="A0A1H4IZE9"/>
<dbReference type="GO" id="GO:0016757">
    <property type="term" value="F:glycosyltransferase activity"/>
    <property type="evidence" value="ECO:0007669"/>
    <property type="project" value="InterPro"/>
</dbReference>
<evidence type="ECO:0000259" key="1">
    <source>
        <dbReference type="Pfam" id="PF00534"/>
    </source>
</evidence>
<dbReference type="Pfam" id="PF13439">
    <property type="entry name" value="Glyco_transf_4"/>
    <property type="match status" value="1"/>
</dbReference>